<evidence type="ECO:0000256" key="1">
    <source>
        <dbReference type="SAM" id="MobiDB-lite"/>
    </source>
</evidence>
<accession>A0A2N1JEF5</accession>
<feature type="region of interest" description="Disordered" evidence="1">
    <location>
        <begin position="1"/>
        <end position="57"/>
    </location>
</feature>
<keyword evidence="3" id="KW-1185">Reference proteome</keyword>
<feature type="region of interest" description="Disordered" evidence="1">
    <location>
        <begin position="171"/>
        <end position="192"/>
    </location>
</feature>
<protein>
    <submittedName>
        <fullName evidence="2">Uncharacterized protein</fullName>
    </submittedName>
</protein>
<feature type="compositionally biased region" description="Basic and acidic residues" evidence="1">
    <location>
        <begin position="171"/>
        <end position="191"/>
    </location>
</feature>
<dbReference type="EMBL" id="KZ454988">
    <property type="protein sequence ID" value="PKI84931.1"/>
    <property type="molecule type" value="Genomic_DNA"/>
</dbReference>
<sequence>MSELFDLLNFGTPSGSDRTSRRHRSLSPSPQQCVSWRDTQPSSSPHDALCDIHTGPSPAKNPVLDLLVTEQGGQENTPKEQYASPSRLRTVRARQQARRSHAHPYAYHMYAYTHRAPCTSAHTTLAQGDQKLSAVTYKKPSNLCTPRPARVSSDPVAGQNGKTVRTECHTENIRRDGDKPGSDDSFSKIFDEDPIDAAAVEELAQRQGW</sequence>
<feature type="compositionally biased region" description="Polar residues" evidence="1">
    <location>
        <begin position="26"/>
        <end position="45"/>
    </location>
</feature>
<organism evidence="2 3">
    <name type="scientific">Malassezia vespertilionis</name>
    <dbReference type="NCBI Taxonomy" id="2020962"/>
    <lineage>
        <taxon>Eukaryota</taxon>
        <taxon>Fungi</taxon>
        <taxon>Dikarya</taxon>
        <taxon>Basidiomycota</taxon>
        <taxon>Ustilaginomycotina</taxon>
        <taxon>Malasseziomycetes</taxon>
        <taxon>Malasseziales</taxon>
        <taxon>Malasseziaceae</taxon>
        <taxon>Malassezia</taxon>
    </lineage>
</organism>
<dbReference type="AlphaFoldDB" id="A0A2N1JEF5"/>
<evidence type="ECO:0000313" key="3">
    <source>
        <dbReference type="Proteomes" id="UP000232875"/>
    </source>
</evidence>
<proteinExistence type="predicted"/>
<dbReference type="OrthoDB" id="3352205at2759"/>
<dbReference type="Proteomes" id="UP000232875">
    <property type="component" value="Unassembled WGS sequence"/>
</dbReference>
<gene>
    <name evidence="2" type="ORF">MVES_001384</name>
</gene>
<reference evidence="2 3" key="1">
    <citation type="submission" date="2017-10" db="EMBL/GenBank/DDBJ databases">
        <title>A novel species of cold-tolerant Malassezia isolated from bats.</title>
        <authorList>
            <person name="Lorch J.M."/>
            <person name="Palmer J.M."/>
            <person name="Vanderwolf K.J."/>
            <person name="Schmidt K.Z."/>
            <person name="Verant M.L."/>
            <person name="Weller T.J."/>
            <person name="Blehert D.S."/>
        </authorList>
    </citation>
    <scope>NUCLEOTIDE SEQUENCE [LARGE SCALE GENOMIC DNA]</scope>
    <source>
        <strain evidence="2 3">NWHC:44797-103</strain>
    </source>
</reference>
<evidence type="ECO:0000313" key="2">
    <source>
        <dbReference type="EMBL" id="PKI84931.1"/>
    </source>
</evidence>
<name>A0A2N1JEF5_9BASI</name>